<dbReference type="SUPFAM" id="SSF53756">
    <property type="entry name" value="UDP-Glycosyltransferase/glycogen phosphorylase"/>
    <property type="match status" value="1"/>
</dbReference>
<dbReference type="InterPro" id="IPR007152">
    <property type="entry name" value="DUF354"/>
</dbReference>
<dbReference type="Gene3D" id="3.40.50.2000">
    <property type="entry name" value="Glycogen Phosphorylase B"/>
    <property type="match status" value="1"/>
</dbReference>
<organism evidence="1 2">
    <name type="scientific">Solitalea agri</name>
    <dbReference type="NCBI Taxonomy" id="2953739"/>
    <lineage>
        <taxon>Bacteria</taxon>
        <taxon>Pseudomonadati</taxon>
        <taxon>Bacteroidota</taxon>
        <taxon>Sphingobacteriia</taxon>
        <taxon>Sphingobacteriales</taxon>
        <taxon>Sphingobacteriaceae</taxon>
        <taxon>Solitalea</taxon>
    </lineage>
</organism>
<dbReference type="PANTHER" id="PTHR39662:SF1">
    <property type="entry name" value="DUF354 DOMAIN-CONTAINING PROTEIN"/>
    <property type="match status" value="1"/>
</dbReference>
<evidence type="ECO:0000313" key="1">
    <source>
        <dbReference type="EMBL" id="MCO4293683.1"/>
    </source>
</evidence>
<dbReference type="PANTHER" id="PTHR39662">
    <property type="entry name" value="DUF354 DOMAIN-CONTAINING PROTEIN-RELATED"/>
    <property type="match status" value="1"/>
</dbReference>
<gene>
    <name evidence="1" type="ORF">NF867_12490</name>
</gene>
<dbReference type="RefSeq" id="WP_252588337.1">
    <property type="nucleotide sequence ID" value="NZ_JAMWYS010000037.1"/>
</dbReference>
<sequence>MKIWFDLSNSPHINMFHDLIKELEGEGHDIIITCRPLANTIDLLQQKNLSFTVIGEHYGKNLYKKIFGYPIRVFQLWMFLKNHRLDLAVSQSSFHSPLVARLLGIPSIYTNDNEHAMGNIPSFIFATQVLIPENLSVEKILKKGSSKIKTKQYPGVKEGIYLWRKSQQVQKKRKELVNDPIKIFVRPEPLTAQYYKGGLNFMDEALIELQNNYAITILPRDNTQKTHYKQSKFSKIIVVEKPLEFDYIAENCTVFIGAGGSMTREIALLGIPTISVYQDELLDVDEYILKKGLMKHEPQLTASKIISFMESISNKNADFELMEKGKEAYYFIKNQILKYNNQ</sequence>
<dbReference type="Pfam" id="PF04007">
    <property type="entry name" value="DUF354"/>
    <property type="match status" value="1"/>
</dbReference>
<evidence type="ECO:0000313" key="2">
    <source>
        <dbReference type="Proteomes" id="UP001155182"/>
    </source>
</evidence>
<comment type="caution">
    <text evidence="1">The sequence shown here is derived from an EMBL/GenBank/DDBJ whole genome shotgun (WGS) entry which is preliminary data.</text>
</comment>
<accession>A0A9X2FB70</accession>
<name>A0A9X2FB70_9SPHI</name>
<reference evidence="1" key="1">
    <citation type="submission" date="2022-06" db="EMBL/GenBank/DDBJ databases">
        <title>Solitalea sp. MAHUQ-68 isolated from rhizospheric soil.</title>
        <authorList>
            <person name="Huq M.A."/>
        </authorList>
    </citation>
    <scope>NUCLEOTIDE SEQUENCE</scope>
    <source>
        <strain evidence="1">MAHUQ-68</strain>
    </source>
</reference>
<keyword evidence="2" id="KW-1185">Reference proteome</keyword>
<proteinExistence type="predicted"/>
<dbReference type="AlphaFoldDB" id="A0A9X2FB70"/>
<dbReference type="EMBL" id="JAMWYS010000037">
    <property type="protein sequence ID" value="MCO4293683.1"/>
    <property type="molecule type" value="Genomic_DNA"/>
</dbReference>
<dbReference type="PIRSF" id="PIRSF005357">
    <property type="entry name" value="UCP005357"/>
    <property type="match status" value="1"/>
</dbReference>
<protein>
    <submittedName>
        <fullName evidence="1">DUF354 domain-containing protein</fullName>
    </submittedName>
</protein>
<dbReference type="Proteomes" id="UP001155182">
    <property type="component" value="Unassembled WGS sequence"/>
</dbReference>